<protein>
    <submittedName>
        <fullName evidence="4">Outer membrane protein</fullName>
    </submittedName>
</protein>
<feature type="region of interest" description="Disordered" evidence="3">
    <location>
        <begin position="47"/>
        <end position="77"/>
    </location>
</feature>
<keyword evidence="2" id="KW-0812">Transmembrane</keyword>
<accession>A0A0U5CPW5</accession>
<dbReference type="STRING" id="389348.PNK_1211"/>
<dbReference type="EMBL" id="LN879502">
    <property type="protein sequence ID" value="CUI16828.1"/>
    <property type="molecule type" value="Genomic_DNA"/>
</dbReference>
<keyword evidence="2" id="KW-0564">Palmitate</keyword>
<feature type="compositionally biased region" description="Basic and acidic residues" evidence="3">
    <location>
        <begin position="57"/>
        <end position="77"/>
    </location>
</feature>
<keyword evidence="2" id="KW-0472">Membrane</keyword>
<dbReference type="PANTHER" id="PTHR30203:SF33">
    <property type="entry name" value="BLR4455 PROTEIN"/>
    <property type="match status" value="1"/>
</dbReference>
<gene>
    <name evidence="4" type="ORF">PNK_1211</name>
</gene>
<dbReference type="Proteomes" id="UP000069902">
    <property type="component" value="Chromosome cPNK"/>
</dbReference>
<keyword evidence="2" id="KW-0449">Lipoprotein</keyword>
<dbReference type="PROSITE" id="PS51257">
    <property type="entry name" value="PROKAR_LIPOPROTEIN"/>
    <property type="match status" value="1"/>
</dbReference>
<evidence type="ECO:0000313" key="5">
    <source>
        <dbReference type="Proteomes" id="UP000069902"/>
    </source>
</evidence>
<dbReference type="GO" id="GO:0005886">
    <property type="term" value="C:plasma membrane"/>
    <property type="evidence" value="ECO:0007669"/>
    <property type="project" value="UniProtKB-SubCell"/>
</dbReference>
<dbReference type="InterPro" id="IPR010131">
    <property type="entry name" value="MdtP/NodT-like"/>
</dbReference>
<dbReference type="Gene3D" id="1.20.1600.10">
    <property type="entry name" value="Outer membrane efflux proteins (OEP)"/>
    <property type="match status" value="1"/>
</dbReference>
<organism evidence="4 5">
    <name type="scientific">Candidatus Protochlamydia naegleriophila</name>
    <dbReference type="NCBI Taxonomy" id="389348"/>
    <lineage>
        <taxon>Bacteria</taxon>
        <taxon>Pseudomonadati</taxon>
        <taxon>Chlamydiota</taxon>
        <taxon>Chlamydiia</taxon>
        <taxon>Parachlamydiales</taxon>
        <taxon>Parachlamydiaceae</taxon>
        <taxon>Candidatus Protochlamydia</taxon>
    </lineage>
</organism>
<dbReference type="InParanoid" id="A0A0U5CPW5"/>
<dbReference type="SUPFAM" id="SSF56954">
    <property type="entry name" value="Outer membrane efflux proteins (OEP)"/>
    <property type="match status" value="1"/>
</dbReference>
<dbReference type="InterPro" id="IPR003423">
    <property type="entry name" value="OMP_efflux"/>
</dbReference>
<evidence type="ECO:0000256" key="2">
    <source>
        <dbReference type="RuleBase" id="RU362097"/>
    </source>
</evidence>
<keyword evidence="5" id="KW-1185">Reference proteome</keyword>
<dbReference type="Pfam" id="PF02321">
    <property type="entry name" value="OEP"/>
    <property type="match status" value="2"/>
</dbReference>
<reference evidence="5" key="1">
    <citation type="submission" date="2015-09" db="EMBL/GenBank/DDBJ databases">
        <authorList>
            <person name="Bertelli C."/>
        </authorList>
    </citation>
    <scope>NUCLEOTIDE SEQUENCE [LARGE SCALE GENOMIC DNA]</scope>
    <source>
        <strain evidence="5">KNic</strain>
    </source>
</reference>
<sequence length="544" mass="60674">MQNKLFFPQRTINRILFTAFLGLSCQGCQLIAPYQTPCTPTPLAWKNTPSSNFPDSWKTEEPSKEADTDRALSNEMPEQKELNFEECKKEFEYWWEVFEDSTLSELEKQALDSSYTLWAALERVIQARAVARVDRAALMPSINFAPSYSRSGMLLENIFAGLLSSQQNQGQVNAGSSSGAAGASTSVPSSFRAVQTQYMLPFDLNYELDLWYQLTNSYNAAVYSSQAAAQAYLSVLLTLTADIASNYFQLRDLDTQQVILKKTIEARQKALDINRTRFKAGLIVYLDVSRAEVELARAQADLADVQRLRALQVNILASLVGVPAPVFTVTFNPLKKPPPTIPAGLPSDLLYRRPDIAEAERSLASAYSQIGVAYASFFPSLNLNATLGLESPFAHSLFSWKARLWEVGLNVMQSVFDGGRNCANLAYTKSVFRETLANYQERVLTAFQDVEDSLVSIRQRAIQGQALETAVTAAKETLNLSQMRYDRGLVNYLDVVDAERTLLETEQNSAIVLGDRYVATVRLIKALGGGWGEISYYPRCWETD</sequence>
<comment type="subcellular location">
    <subcellularLocation>
        <location evidence="2">Cell membrane</location>
        <topology evidence="2">Lipid-anchor</topology>
    </subcellularLocation>
</comment>
<dbReference type="AlphaFoldDB" id="A0A0U5CPW5"/>
<evidence type="ECO:0000256" key="3">
    <source>
        <dbReference type="SAM" id="MobiDB-lite"/>
    </source>
</evidence>
<evidence type="ECO:0000313" key="4">
    <source>
        <dbReference type="EMBL" id="CUI16828.1"/>
    </source>
</evidence>
<proteinExistence type="inferred from homology"/>
<dbReference type="RefSeq" id="WP_059060933.1">
    <property type="nucleotide sequence ID" value="NZ_LN879502.1"/>
</dbReference>
<name>A0A0U5CPW5_9BACT</name>
<keyword evidence="2" id="KW-1134">Transmembrane beta strand</keyword>
<evidence type="ECO:0000256" key="1">
    <source>
        <dbReference type="ARBA" id="ARBA00007613"/>
    </source>
</evidence>
<dbReference type="PATRIC" id="fig|389348.3.peg.1342"/>
<dbReference type="Gene3D" id="2.20.200.10">
    <property type="entry name" value="Outer membrane efflux proteins (OEP)"/>
    <property type="match status" value="1"/>
</dbReference>
<dbReference type="GO" id="GO:0015562">
    <property type="term" value="F:efflux transmembrane transporter activity"/>
    <property type="evidence" value="ECO:0007669"/>
    <property type="project" value="InterPro"/>
</dbReference>
<dbReference type="NCBIfam" id="TIGR01845">
    <property type="entry name" value="outer_NodT"/>
    <property type="match status" value="1"/>
</dbReference>
<comment type="similarity">
    <text evidence="1 2">Belongs to the outer membrane factor (OMF) (TC 1.B.17) family.</text>
</comment>
<dbReference type="PANTHER" id="PTHR30203">
    <property type="entry name" value="OUTER MEMBRANE CATION EFFLUX PROTEIN"/>
    <property type="match status" value="1"/>
</dbReference>
<dbReference type="KEGG" id="pnl:PNK_1211"/>